<dbReference type="STRING" id="53326.A0A016V8A3"/>
<dbReference type="EMBL" id="JARK01001351">
    <property type="protein sequence ID" value="EYC23655.1"/>
    <property type="molecule type" value="Genomic_DNA"/>
</dbReference>
<gene>
    <name evidence="3" type="primary">Acey_s0015.g2765</name>
    <name evidence="3" type="synonym">Acey-F59D12.2</name>
    <name evidence="3" type="ORF">Y032_0015g2765</name>
</gene>
<feature type="region of interest" description="Disordered" evidence="1">
    <location>
        <begin position="158"/>
        <end position="186"/>
    </location>
</feature>
<keyword evidence="2" id="KW-1133">Transmembrane helix</keyword>
<sequence>MSHPPRCSSSPLSCSKPLSLLKIAFSFSDGLEMGQREVDLPQLFSDVSRTISGITNIMGAGPSQDAPDTPHTGASTMVGSLFGNTCFKACGMEDIQYAARSAGDMLIALRFCILATTVIFLICLVILTGAILYTVCRKGKVRSKSQIQSTEPLVKSKAHRFEGGSREVQGRVRVRRPPGSPSGSPGRLSATFCINF</sequence>
<dbReference type="AlphaFoldDB" id="A0A016V8A3"/>
<dbReference type="OrthoDB" id="5824328at2759"/>
<name>A0A016V8A3_9BILA</name>
<evidence type="ECO:0000313" key="4">
    <source>
        <dbReference type="Proteomes" id="UP000024635"/>
    </source>
</evidence>
<keyword evidence="2" id="KW-0812">Transmembrane</keyword>
<feature type="transmembrane region" description="Helical" evidence="2">
    <location>
        <begin position="107"/>
        <end position="135"/>
    </location>
</feature>
<comment type="caution">
    <text evidence="3">The sequence shown here is derived from an EMBL/GenBank/DDBJ whole genome shotgun (WGS) entry which is preliminary data.</text>
</comment>
<keyword evidence="4" id="KW-1185">Reference proteome</keyword>
<organism evidence="3 4">
    <name type="scientific">Ancylostoma ceylanicum</name>
    <dbReference type="NCBI Taxonomy" id="53326"/>
    <lineage>
        <taxon>Eukaryota</taxon>
        <taxon>Metazoa</taxon>
        <taxon>Ecdysozoa</taxon>
        <taxon>Nematoda</taxon>
        <taxon>Chromadorea</taxon>
        <taxon>Rhabditida</taxon>
        <taxon>Rhabditina</taxon>
        <taxon>Rhabditomorpha</taxon>
        <taxon>Strongyloidea</taxon>
        <taxon>Ancylostomatidae</taxon>
        <taxon>Ancylostomatinae</taxon>
        <taxon>Ancylostoma</taxon>
    </lineage>
</organism>
<evidence type="ECO:0000313" key="3">
    <source>
        <dbReference type="EMBL" id="EYC23655.1"/>
    </source>
</evidence>
<reference evidence="4" key="1">
    <citation type="journal article" date="2015" name="Nat. Genet.">
        <title>The genome and transcriptome of the zoonotic hookworm Ancylostoma ceylanicum identify infection-specific gene families.</title>
        <authorList>
            <person name="Schwarz E.M."/>
            <person name="Hu Y."/>
            <person name="Antoshechkin I."/>
            <person name="Miller M.M."/>
            <person name="Sternberg P.W."/>
            <person name="Aroian R.V."/>
        </authorList>
    </citation>
    <scope>NUCLEOTIDE SEQUENCE</scope>
    <source>
        <strain evidence="4">HY135</strain>
    </source>
</reference>
<proteinExistence type="predicted"/>
<dbReference type="Proteomes" id="UP000024635">
    <property type="component" value="Unassembled WGS sequence"/>
</dbReference>
<evidence type="ECO:0000256" key="2">
    <source>
        <dbReference type="SAM" id="Phobius"/>
    </source>
</evidence>
<feature type="compositionally biased region" description="Basic and acidic residues" evidence="1">
    <location>
        <begin position="159"/>
        <end position="170"/>
    </location>
</feature>
<keyword evidence="2" id="KW-0472">Membrane</keyword>
<evidence type="ECO:0000256" key="1">
    <source>
        <dbReference type="SAM" id="MobiDB-lite"/>
    </source>
</evidence>
<protein>
    <submittedName>
        <fullName evidence="3">Uncharacterized protein</fullName>
    </submittedName>
</protein>
<accession>A0A016V8A3</accession>